<evidence type="ECO:0000256" key="7">
    <source>
        <dbReference type="SAM" id="Phobius"/>
    </source>
</evidence>
<dbReference type="GO" id="GO:0016020">
    <property type="term" value="C:membrane"/>
    <property type="evidence" value="ECO:0007669"/>
    <property type="project" value="UniProtKB-SubCell"/>
</dbReference>
<evidence type="ECO:0000313" key="10">
    <source>
        <dbReference type="Proteomes" id="UP000297475"/>
    </source>
</evidence>
<feature type="transmembrane region" description="Helical" evidence="7">
    <location>
        <begin position="62"/>
        <end position="84"/>
    </location>
</feature>
<dbReference type="AlphaFoldDB" id="A0A4Z0WA41"/>
<dbReference type="GO" id="GO:0017004">
    <property type="term" value="P:cytochrome complex assembly"/>
    <property type="evidence" value="ECO:0007669"/>
    <property type="project" value="UniProtKB-KW"/>
</dbReference>
<dbReference type="PANTHER" id="PTHR31272">
    <property type="entry name" value="CYTOCHROME C-TYPE BIOGENESIS PROTEIN HI_1454-RELATED"/>
    <property type="match status" value="1"/>
</dbReference>
<feature type="domain" description="Cytochrome C biogenesis protein transmembrane" evidence="8">
    <location>
        <begin position="9"/>
        <end position="227"/>
    </location>
</feature>
<evidence type="ECO:0000256" key="1">
    <source>
        <dbReference type="ARBA" id="ARBA00004141"/>
    </source>
</evidence>
<feature type="transmembrane region" description="Helical" evidence="7">
    <location>
        <begin position="215"/>
        <end position="240"/>
    </location>
</feature>
<feature type="transmembrane region" description="Helical" evidence="7">
    <location>
        <begin position="7"/>
        <end position="29"/>
    </location>
</feature>
<keyword evidence="5 7" id="KW-1133">Transmembrane helix</keyword>
<evidence type="ECO:0000256" key="5">
    <source>
        <dbReference type="ARBA" id="ARBA00022989"/>
    </source>
</evidence>
<feature type="transmembrane region" description="Helical" evidence="7">
    <location>
        <begin position="173"/>
        <end position="195"/>
    </location>
</feature>
<comment type="similarity">
    <text evidence="2">Belongs to the DsbD family.</text>
</comment>
<organism evidence="9 10">
    <name type="scientific">Natronospirillum operosum</name>
    <dbReference type="NCBI Taxonomy" id="2759953"/>
    <lineage>
        <taxon>Bacteria</taxon>
        <taxon>Pseudomonadati</taxon>
        <taxon>Pseudomonadota</taxon>
        <taxon>Gammaproteobacteria</taxon>
        <taxon>Oceanospirillales</taxon>
        <taxon>Natronospirillaceae</taxon>
        <taxon>Natronospirillum</taxon>
    </lineage>
</organism>
<comment type="caution">
    <text evidence="9">The sequence shown here is derived from an EMBL/GenBank/DDBJ whole genome shotgun (WGS) entry which is preliminary data.</text>
</comment>
<dbReference type="InterPro" id="IPR051790">
    <property type="entry name" value="Cytochrome_c-biogenesis_DsbD"/>
</dbReference>
<dbReference type="OrthoDB" id="9803065at2"/>
<gene>
    <name evidence="9" type="ORF">E4656_07840</name>
</gene>
<sequence>MFEIANVGLLAAFLGGLISFLSPCVLPLVPGYLSFITGQTIRPAGGGAASFDGDRHDAVVQAAWFIAGFTTIFMLLGASATMLGRLLLSYRYEAQFVGGIAIIVFGLMMTGILRFNWLQREWRFLHRINLVSGRPSTAYLLGVAFAVGWTPCIGPVLGAILTVSVSSGGASSGLFLLGVYSLGLAVPFMLTALSVNKFLHHQRVLQRWGRILHPVAGGIMILMGVMIMTGTMTIMSFWLLDQFPILELIG</sequence>
<name>A0A4Z0WA41_9GAMM</name>
<dbReference type="InterPro" id="IPR003834">
    <property type="entry name" value="Cyt_c_assmbl_TM_dom"/>
</dbReference>
<dbReference type="PANTHER" id="PTHR31272:SF4">
    <property type="entry name" value="CYTOCHROME C-TYPE BIOGENESIS PROTEIN HI_1454-RELATED"/>
    <property type="match status" value="1"/>
</dbReference>
<reference evidence="9 10" key="1">
    <citation type="submission" date="2019-04" db="EMBL/GenBank/DDBJ databases">
        <title>Natronospirillum operosus gen. nov., sp. nov., a haloalkaliphilic satellite isolated from decaying biomass of laboratory culture of cyanobacterium Geitlerinema sp. and proposal of Natronospirillaceae fam. nov. and Saccharospirillaceae fam. nov.</title>
        <authorList>
            <person name="Kevbrin V."/>
            <person name="Boltyanskaya Y."/>
            <person name="Koziaeva V."/>
            <person name="Grouzdev D.S."/>
            <person name="Park M."/>
            <person name="Cho J."/>
        </authorList>
    </citation>
    <scope>NUCLEOTIDE SEQUENCE [LARGE SCALE GENOMIC DNA]</scope>
    <source>
        <strain evidence="9 10">G-116</strain>
    </source>
</reference>
<proteinExistence type="inferred from homology"/>
<feature type="transmembrane region" description="Helical" evidence="7">
    <location>
        <begin position="96"/>
        <end position="117"/>
    </location>
</feature>
<dbReference type="Proteomes" id="UP000297475">
    <property type="component" value="Unassembled WGS sequence"/>
</dbReference>
<comment type="subcellular location">
    <subcellularLocation>
        <location evidence="1">Membrane</location>
        <topology evidence="1">Multi-pass membrane protein</topology>
    </subcellularLocation>
</comment>
<evidence type="ECO:0000256" key="6">
    <source>
        <dbReference type="ARBA" id="ARBA00023136"/>
    </source>
</evidence>
<dbReference type="RefSeq" id="WP_135482648.1">
    <property type="nucleotide sequence ID" value="NZ_SRMF01000002.1"/>
</dbReference>
<keyword evidence="3 7" id="KW-0812">Transmembrane</keyword>
<accession>A0A4Z0WA41</accession>
<keyword evidence="4" id="KW-0201">Cytochrome c-type biogenesis</keyword>
<evidence type="ECO:0000256" key="2">
    <source>
        <dbReference type="ARBA" id="ARBA00006143"/>
    </source>
</evidence>
<keyword evidence="10" id="KW-1185">Reference proteome</keyword>
<dbReference type="EMBL" id="SRMF01000002">
    <property type="protein sequence ID" value="TGG94079.1"/>
    <property type="molecule type" value="Genomic_DNA"/>
</dbReference>
<evidence type="ECO:0000256" key="4">
    <source>
        <dbReference type="ARBA" id="ARBA00022748"/>
    </source>
</evidence>
<protein>
    <submittedName>
        <fullName evidence="9">Cytochrome c biogenesis protein CcdA</fullName>
    </submittedName>
</protein>
<evidence type="ECO:0000256" key="3">
    <source>
        <dbReference type="ARBA" id="ARBA00022692"/>
    </source>
</evidence>
<evidence type="ECO:0000259" key="8">
    <source>
        <dbReference type="Pfam" id="PF02683"/>
    </source>
</evidence>
<feature type="transmembrane region" description="Helical" evidence="7">
    <location>
        <begin position="137"/>
        <end position="161"/>
    </location>
</feature>
<dbReference type="Pfam" id="PF02683">
    <property type="entry name" value="DsbD_TM"/>
    <property type="match status" value="1"/>
</dbReference>
<keyword evidence="6 7" id="KW-0472">Membrane</keyword>
<evidence type="ECO:0000313" key="9">
    <source>
        <dbReference type="EMBL" id="TGG94079.1"/>
    </source>
</evidence>